<protein>
    <submittedName>
        <fullName evidence="2">Uncharacterized protein</fullName>
    </submittedName>
</protein>
<keyword evidence="1" id="KW-0732">Signal</keyword>
<evidence type="ECO:0000313" key="3">
    <source>
        <dbReference type="Proteomes" id="UP001165444"/>
    </source>
</evidence>
<feature type="chain" id="PRO_5045051528" evidence="1">
    <location>
        <begin position="21"/>
        <end position="133"/>
    </location>
</feature>
<keyword evidence="3" id="KW-1185">Reference proteome</keyword>
<reference evidence="2 3" key="1">
    <citation type="submission" date="2022-03" db="EMBL/GenBank/DDBJ databases">
        <title>Parabacteroides sp. nov. isolated from swine feces.</title>
        <authorList>
            <person name="Bak J.E."/>
        </authorList>
    </citation>
    <scope>NUCLEOTIDE SEQUENCE [LARGE SCALE GENOMIC DNA]</scope>
    <source>
        <strain evidence="2 3">AGMB00274</strain>
    </source>
</reference>
<proteinExistence type="predicted"/>
<evidence type="ECO:0000313" key="2">
    <source>
        <dbReference type="EMBL" id="MCJ2381573.1"/>
    </source>
</evidence>
<organism evidence="2 3">
    <name type="scientific">Parabacteroides faecalis</name>
    <dbReference type="NCBI Taxonomy" id="2924040"/>
    <lineage>
        <taxon>Bacteria</taxon>
        <taxon>Pseudomonadati</taxon>
        <taxon>Bacteroidota</taxon>
        <taxon>Bacteroidia</taxon>
        <taxon>Bacteroidales</taxon>
        <taxon>Tannerellaceae</taxon>
        <taxon>Parabacteroides</taxon>
    </lineage>
</organism>
<comment type="caution">
    <text evidence="2">The sequence shown here is derived from an EMBL/GenBank/DDBJ whole genome shotgun (WGS) entry which is preliminary data.</text>
</comment>
<accession>A0ABT0C3X0</accession>
<feature type="signal peptide" evidence="1">
    <location>
        <begin position="1"/>
        <end position="20"/>
    </location>
</feature>
<name>A0ABT0C3X0_9BACT</name>
<gene>
    <name evidence="2" type="ORF">MUN53_13305</name>
</gene>
<dbReference type="Proteomes" id="UP001165444">
    <property type="component" value="Unassembled WGS sequence"/>
</dbReference>
<sequence length="133" mass="14623">MKKLFFILSFCFIALLSSYASILFDSNLTESNSTNNYPIVSGWCETNISSYNFSGTLINISPEATTANILLDSPKFSSWEVSTIPERNLISAVNNYIQVSALERSLIGTSICITGVLEDTGETISITLIFRSN</sequence>
<evidence type="ECO:0000256" key="1">
    <source>
        <dbReference type="SAM" id="SignalP"/>
    </source>
</evidence>
<dbReference type="RefSeq" id="WP_243325969.1">
    <property type="nucleotide sequence ID" value="NZ_JAKZMM010000037.1"/>
</dbReference>
<dbReference type="EMBL" id="JAKZMM010000037">
    <property type="protein sequence ID" value="MCJ2381573.1"/>
    <property type="molecule type" value="Genomic_DNA"/>
</dbReference>